<protein>
    <recommendedName>
        <fullName evidence="6">Choline transporter-like protein</fullName>
    </recommendedName>
</protein>
<gene>
    <name evidence="7" type="ORF">OBRU01_25730</name>
</gene>
<feature type="non-terminal residue" evidence="7">
    <location>
        <position position="297"/>
    </location>
</feature>
<feature type="transmembrane region" description="Helical" evidence="6">
    <location>
        <begin position="242"/>
        <end position="262"/>
    </location>
</feature>
<dbReference type="AlphaFoldDB" id="A0A0L7K4Z4"/>
<evidence type="ECO:0000313" key="7">
    <source>
        <dbReference type="EMBL" id="KOB57441.1"/>
    </source>
</evidence>
<evidence type="ECO:0000256" key="5">
    <source>
        <dbReference type="ARBA" id="ARBA00023136"/>
    </source>
</evidence>
<name>A0A0L7K4Z4_OPEBR</name>
<comment type="similarity">
    <text evidence="2 6">Belongs to the CTL (choline transporter-like) family.</text>
</comment>
<evidence type="ECO:0000256" key="3">
    <source>
        <dbReference type="ARBA" id="ARBA00022692"/>
    </source>
</evidence>
<keyword evidence="4 6" id="KW-1133">Transmembrane helix</keyword>
<dbReference type="PANTHER" id="PTHR12385">
    <property type="entry name" value="CHOLINE TRANSPORTER-LIKE (SLC FAMILY 44)"/>
    <property type="match status" value="1"/>
</dbReference>
<comment type="function">
    <text evidence="6">Choline transporter.</text>
</comment>
<comment type="subcellular location">
    <subcellularLocation>
        <location evidence="6">Cell membrane</location>
        <topology evidence="6">Multi-pass membrane protein</topology>
    </subcellularLocation>
    <subcellularLocation>
        <location evidence="1">Membrane</location>
        <topology evidence="1">Multi-pass membrane protein</topology>
    </subcellularLocation>
</comment>
<reference evidence="7 8" key="1">
    <citation type="journal article" date="2015" name="Genome Biol. Evol.">
        <title>The genome of winter moth (Operophtera brumata) provides a genomic perspective on sexual dimorphism and phenology.</title>
        <authorList>
            <person name="Derks M.F."/>
            <person name="Smit S."/>
            <person name="Salis L."/>
            <person name="Schijlen E."/>
            <person name="Bossers A."/>
            <person name="Mateman C."/>
            <person name="Pijl A.S."/>
            <person name="de Ridder D."/>
            <person name="Groenen M.A."/>
            <person name="Visser M.E."/>
            <person name="Megens H.J."/>
        </authorList>
    </citation>
    <scope>NUCLEOTIDE SEQUENCE [LARGE SCALE GENOMIC DNA]</scope>
    <source>
        <strain evidence="7">WM2013NL</strain>
        <tissue evidence="7">Head and thorax</tissue>
    </source>
</reference>
<evidence type="ECO:0000256" key="2">
    <source>
        <dbReference type="ARBA" id="ARBA00007168"/>
    </source>
</evidence>
<keyword evidence="5 6" id="KW-0472">Membrane</keyword>
<comment type="caution">
    <text evidence="7">The sequence shown here is derived from an EMBL/GenBank/DDBJ whole genome shotgun (WGS) entry which is preliminary data.</text>
</comment>
<sequence length="297" mass="34063">MGCTQSEIAPQNETPRKGCTDVLWLIIYIIFWIIMIIVASISFVYGNPQRLINGFDSFGNTCGVKSNQKLMKAPLAGISTYDKKYLFFMDVKELQRSLKICVKECPNKKMESLADLQKFYKETGSNLCRYDINLNNVTQTNTLNNFIGPCPTLPVYDSFPLLNRCFPKSAHDIAKKVFTDFYDLLNSWDTIEQMLSDLYSSWKEMIICVIIAFMSIVSVAGTALLWYTYHELRTKQRSLSDAAFLAVMWVMRSRVSFLAALFKETAHCLGSIPALFLQPIITFFFLILFFTFWSLVV</sequence>
<dbReference type="InterPro" id="IPR007603">
    <property type="entry name" value="Choline_transptr-like"/>
</dbReference>
<evidence type="ECO:0000313" key="8">
    <source>
        <dbReference type="Proteomes" id="UP000037510"/>
    </source>
</evidence>
<organism evidence="7 8">
    <name type="scientific">Operophtera brumata</name>
    <name type="common">Winter moth</name>
    <name type="synonym">Phalaena brumata</name>
    <dbReference type="NCBI Taxonomy" id="104452"/>
    <lineage>
        <taxon>Eukaryota</taxon>
        <taxon>Metazoa</taxon>
        <taxon>Ecdysozoa</taxon>
        <taxon>Arthropoda</taxon>
        <taxon>Hexapoda</taxon>
        <taxon>Insecta</taxon>
        <taxon>Pterygota</taxon>
        <taxon>Neoptera</taxon>
        <taxon>Endopterygota</taxon>
        <taxon>Lepidoptera</taxon>
        <taxon>Glossata</taxon>
        <taxon>Ditrysia</taxon>
        <taxon>Geometroidea</taxon>
        <taxon>Geometridae</taxon>
        <taxon>Larentiinae</taxon>
        <taxon>Operophtera</taxon>
    </lineage>
</organism>
<proteinExistence type="inferred from homology"/>
<dbReference type="Proteomes" id="UP000037510">
    <property type="component" value="Unassembled WGS sequence"/>
</dbReference>
<comment type="caution">
    <text evidence="6">Lacks conserved residue(s) required for the propagation of feature annotation.</text>
</comment>
<dbReference type="EMBL" id="JTDY01011166">
    <property type="protein sequence ID" value="KOB57441.1"/>
    <property type="molecule type" value="Genomic_DNA"/>
</dbReference>
<evidence type="ECO:0000256" key="6">
    <source>
        <dbReference type="RuleBase" id="RU368066"/>
    </source>
</evidence>
<keyword evidence="8" id="KW-1185">Reference proteome</keyword>
<feature type="transmembrane region" description="Helical" evidence="6">
    <location>
        <begin position="274"/>
        <end position="296"/>
    </location>
</feature>
<evidence type="ECO:0000256" key="4">
    <source>
        <dbReference type="ARBA" id="ARBA00022989"/>
    </source>
</evidence>
<dbReference type="Pfam" id="PF04515">
    <property type="entry name" value="Choline_transpo"/>
    <property type="match status" value="1"/>
</dbReference>
<feature type="transmembrane region" description="Helical" evidence="6">
    <location>
        <begin position="22"/>
        <end position="45"/>
    </location>
</feature>
<evidence type="ECO:0000256" key="1">
    <source>
        <dbReference type="ARBA" id="ARBA00004141"/>
    </source>
</evidence>
<dbReference type="STRING" id="104452.A0A0L7K4Z4"/>
<keyword evidence="3 6" id="KW-0812">Transmembrane</keyword>
<dbReference type="GO" id="GO:0005886">
    <property type="term" value="C:plasma membrane"/>
    <property type="evidence" value="ECO:0007669"/>
    <property type="project" value="UniProtKB-SubCell"/>
</dbReference>
<dbReference type="GO" id="GO:0022857">
    <property type="term" value="F:transmembrane transporter activity"/>
    <property type="evidence" value="ECO:0007669"/>
    <property type="project" value="UniProtKB-UniRule"/>
</dbReference>
<dbReference type="PANTHER" id="PTHR12385:SF12">
    <property type="entry name" value="CHOLINE TRANSPORTER-LIKE PROTEIN"/>
    <property type="match status" value="1"/>
</dbReference>
<accession>A0A0L7K4Z4</accession>
<feature type="transmembrane region" description="Helical" evidence="6">
    <location>
        <begin position="205"/>
        <end position="227"/>
    </location>
</feature>